<name>A0A1H8VM92_9RHOB</name>
<evidence type="ECO:0000256" key="1">
    <source>
        <dbReference type="ARBA" id="ARBA00004651"/>
    </source>
</evidence>
<proteinExistence type="predicted"/>
<gene>
    <name evidence="7" type="ORF">SAMN04490248_1311</name>
</gene>
<feature type="transmembrane region" description="Helical" evidence="6">
    <location>
        <begin position="114"/>
        <end position="135"/>
    </location>
</feature>
<dbReference type="RefSeq" id="WP_093120316.1">
    <property type="nucleotide sequence ID" value="NZ_FODS01000031.1"/>
</dbReference>
<dbReference type="OrthoDB" id="7874432at2"/>
<comment type="subcellular location">
    <subcellularLocation>
        <location evidence="1">Cell membrane</location>
        <topology evidence="1">Multi-pass membrane protein</topology>
    </subcellularLocation>
</comment>
<reference evidence="7 8" key="1">
    <citation type="submission" date="2016-10" db="EMBL/GenBank/DDBJ databases">
        <authorList>
            <person name="de Groot N.N."/>
        </authorList>
    </citation>
    <scope>NUCLEOTIDE SEQUENCE [LARGE SCALE GENOMIC DNA]</scope>
    <source>
        <strain evidence="7 8">DSM 27842</strain>
    </source>
</reference>
<evidence type="ECO:0000256" key="6">
    <source>
        <dbReference type="SAM" id="Phobius"/>
    </source>
</evidence>
<keyword evidence="4 6" id="KW-1133">Transmembrane helix</keyword>
<protein>
    <submittedName>
        <fullName evidence="7">Phosphate-starvation-inducible E</fullName>
    </submittedName>
</protein>
<dbReference type="Pfam" id="PF06146">
    <property type="entry name" value="PsiE"/>
    <property type="match status" value="1"/>
</dbReference>
<evidence type="ECO:0000256" key="5">
    <source>
        <dbReference type="ARBA" id="ARBA00023136"/>
    </source>
</evidence>
<sequence length="144" mass="15879">MRDSVHRFFELFERLISALLLIGMIVVIGLAAWSFLRLTYTVASEPSVDIAYVTFQTLFDRLLAAVIALELARSVLLLVEGHRGLVQVRIILVIGLLAVVRKLILIKLETADPALIFALASAVFALAAALALIMVMDPRREGHE</sequence>
<feature type="transmembrane region" description="Helical" evidence="6">
    <location>
        <begin position="12"/>
        <end position="36"/>
    </location>
</feature>
<keyword evidence="2" id="KW-1003">Cell membrane</keyword>
<dbReference type="AlphaFoldDB" id="A0A1H8VM92"/>
<keyword evidence="8" id="KW-1185">Reference proteome</keyword>
<dbReference type="InterPro" id="IPR020948">
    <property type="entry name" value="P_starv_induced_PsiE-like"/>
</dbReference>
<organism evidence="7 8">
    <name type="scientific">Salinihabitans flavidus</name>
    <dbReference type="NCBI Taxonomy" id="569882"/>
    <lineage>
        <taxon>Bacteria</taxon>
        <taxon>Pseudomonadati</taxon>
        <taxon>Pseudomonadota</taxon>
        <taxon>Alphaproteobacteria</taxon>
        <taxon>Rhodobacterales</taxon>
        <taxon>Roseobacteraceae</taxon>
        <taxon>Salinihabitans</taxon>
    </lineage>
</organism>
<dbReference type="EMBL" id="FODS01000031">
    <property type="protein sequence ID" value="SEP16414.1"/>
    <property type="molecule type" value="Genomic_DNA"/>
</dbReference>
<keyword evidence="3 6" id="KW-0812">Transmembrane</keyword>
<evidence type="ECO:0000256" key="3">
    <source>
        <dbReference type="ARBA" id="ARBA00022692"/>
    </source>
</evidence>
<evidence type="ECO:0000256" key="2">
    <source>
        <dbReference type="ARBA" id="ARBA00022475"/>
    </source>
</evidence>
<evidence type="ECO:0000256" key="4">
    <source>
        <dbReference type="ARBA" id="ARBA00022989"/>
    </source>
</evidence>
<accession>A0A1H8VM92</accession>
<dbReference type="GO" id="GO:0005886">
    <property type="term" value="C:plasma membrane"/>
    <property type="evidence" value="ECO:0007669"/>
    <property type="project" value="UniProtKB-SubCell"/>
</dbReference>
<dbReference type="Proteomes" id="UP000198893">
    <property type="component" value="Unassembled WGS sequence"/>
</dbReference>
<evidence type="ECO:0000313" key="7">
    <source>
        <dbReference type="EMBL" id="SEP16414.1"/>
    </source>
</evidence>
<evidence type="ECO:0000313" key="8">
    <source>
        <dbReference type="Proteomes" id="UP000198893"/>
    </source>
</evidence>
<feature type="transmembrane region" description="Helical" evidence="6">
    <location>
        <begin position="86"/>
        <end position="108"/>
    </location>
</feature>
<keyword evidence="5 6" id="KW-0472">Membrane</keyword>